<name>A0AA39P725_9AGAR</name>
<reference evidence="8" key="1">
    <citation type="submission" date="2023-06" db="EMBL/GenBank/DDBJ databases">
        <authorList>
            <consortium name="Lawrence Berkeley National Laboratory"/>
            <person name="Ahrendt S."/>
            <person name="Sahu N."/>
            <person name="Indic B."/>
            <person name="Wong-Bajracharya J."/>
            <person name="Merenyi Z."/>
            <person name="Ke H.-M."/>
            <person name="Monk M."/>
            <person name="Kocsube S."/>
            <person name="Drula E."/>
            <person name="Lipzen A."/>
            <person name="Balint B."/>
            <person name="Henrissat B."/>
            <person name="Andreopoulos B."/>
            <person name="Martin F.M."/>
            <person name="Harder C.B."/>
            <person name="Rigling D."/>
            <person name="Ford K.L."/>
            <person name="Foster G.D."/>
            <person name="Pangilinan J."/>
            <person name="Papanicolaou A."/>
            <person name="Barry K."/>
            <person name="LaButti K."/>
            <person name="Viragh M."/>
            <person name="Koriabine M."/>
            <person name="Yan M."/>
            <person name="Riley R."/>
            <person name="Champramary S."/>
            <person name="Plett K.L."/>
            <person name="Tsai I.J."/>
            <person name="Slot J."/>
            <person name="Sipos G."/>
            <person name="Plett J."/>
            <person name="Nagy L.G."/>
            <person name="Grigoriev I.V."/>
        </authorList>
    </citation>
    <scope>NUCLEOTIDE SEQUENCE</scope>
    <source>
        <strain evidence="8">ICMP 16352</strain>
    </source>
</reference>
<dbReference type="Gene3D" id="3.30.420.40">
    <property type="match status" value="2"/>
</dbReference>
<evidence type="ECO:0000256" key="4">
    <source>
        <dbReference type="ARBA" id="ARBA00038483"/>
    </source>
</evidence>
<dbReference type="SUPFAM" id="SSF53067">
    <property type="entry name" value="Actin-like ATPase domain"/>
    <property type="match status" value="2"/>
</dbReference>
<evidence type="ECO:0000313" key="8">
    <source>
        <dbReference type="EMBL" id="KAK0478490.1"/>
    </source>
</evidence>
<sequence length="372" mass="41631">MSAEFDDVLTNQPVVIDNGSGTIKAGFAGQDHPKCFFPSFVGRPKHVRVMAGSLEGETFIGRRAQELRGLLKIKYPIEHGIVKDWDDMERIWQWVYTEELGTLSEEHPVLLTEAPLNPRTNRDMAAQTLFDTFNVPALFTSVQAVLSLYSSGRTTGIVLDSGDGVTHAVPVFEGFSMHHAYSTNVTDNLQLLLRKSGHHLHTTAEREVVRTIKEKCCYIALLPAKEEKDSMGHTEEFQLPDGNVIQLGSERFRAPEILFNPELIGEEYAGVHQVVVDSINRVDLDLRKSLFSNIVLSGGSTLCKGFGDRLLNEVKKLALKDVKIKIYAPPERKYSTWIGGSILAGLSTFKKMWVSAEEYQEDPEIIHKKSVF</sequence>
<dbReference type="FunFam" id="3.90.640.10:FF:000007">
    <property type="entry name" value="Actin like 7B"/>
    <property type="match status" value="1"/>
</dbReference>
<evidence type="ECO:0000256" key="5">
    <source>
        <dbReference type="ARBA" id="ARBA00073387"/>
    </source>
</evidence>
<dbReference type="PRINTS" id="PR00190">
    <property type="entry name" value="ACTIN"/>
</dbReference>
<dbReference type="Gene3D" id="3.90.640.10">
    <property type="entry name" value="Actin, Chain A, domain 4"/>
    <property type="match status" value="1"/>
</dbReference>
<keyword evidence="2" id="KW-0963">Cytoplasm</keyword>
<dbReference type="Pfam" id="PF00022">
    <property type="entry name" value="Actin"/>
    <property type="match status" value="1"/>
</dbReference>
<dbReference type="AlphaFoldDB" id="A0AA39P725"/>
<dbReference type="PANTHER" id="PTHR11937">
    <property type="entry name" value="ACTIN"/>
    <property type="match status" value="1"/>
</dbReference>
<dbReference type="InterPro" id="IPR020902">
    <property type="entry name" value="Actin/actin-like_CS"/>
</dbReference>
<dbReference type="Proteomes" id="UP001175227">
    <property type="component" value="Unassembled WGS sequence"/>
</dbReference>
<dbReference type="PROSITE" id="PS01132">
    <property type="entry name" value="ACTINS_ACT_LIKE"/>
    <property type="match status" value="1"/>
</dbReference>
<dbReference type="CDD" id="cd10216">
    <property type="entry name" value="ASKHA_NBD_Arp1"/>
    <property type="match status" value="1"/>
</dbReference>
<evidence type="ECO:0000256" key="2">
    <source>
        <dbReference type="ARBA" id="ARBA00022490"/>
    </source>
</evidence>
<evidence type="ECO:0000256" key="1">
    <source>
        <dbReference type="ARBA" id="ARBA00004245"/>
    </source>
</evidence>
<evidence type="ECO:0000256" key="3">
    <source>
        <dbReference type="ARBA" id="ARBA00023212"/>
    </source>
</evidence>
<comment type="similarity">
    <text evidence="4">Belongs to the actin family. ARP1 subfamily.</text>
</comment>
<evidence type="ECO:0000313" key="9">
    <source>
        <dbReference type="Proteomes" id="UP001175227"/>
    </source>
</evidence>
<organism evidence="8 9">
    <name type="scientific">Armillaria novae-zelandiae</name>
    <dbReference type="NCBI Taxonomy" id="153914"/>
    <lineage>
        <taxon>Eukaryota</taxon>
        <taxon>Fungi</taxon>
        <taxon>Dikarya</taxon>
        <taxon>Basidiomycota</taxon>
        <taxon>Agaricomycotina</taxon>
        <taxon>Agaricomycetes</taxon>
        <taxon>Agaricomycetidae</taxon>
        <taxon>Agaricales</taxon>
        <taxon>Marasmiineae</taxon>
        <taxon>Physalacriaceae</taxon>
        <taxon>Armillaria</taxon>
    </lineage>
</organism>
<protein>
    <recommendedName>
        <fullName evidence="5">Centractin</fullName>
    </recommendedName>
    <alternativeName>
        <fullName evidence="6">Actin-like protein</fullName>
    </alternativeName>
    <alternativeName>
        <fullName evidence="7">Actin-related protein 1</fullName>
    </alternativeName>
</protein>
<proteinExistence type="inferred from homology"/>
<dbReference type="InterPro" id="IPR004000">
    <property type="entry name" value="Actin"/>
</dbReference>
<comment type="caution">
    <text evidence="8">The sequence shown here is derived from an EMBL/GenBank/DDBJ whole genome shotgun (WGS) entry which is preliminary data.</text>
</comment>
<accession>A0AA39P725</accession>
<comment type="subcellular location">
    <subcellularLocation>
        <location evidence="1">Cytoplasm</location>
        <location evidence="1">Cytoskeleton</location>
    </subcellularLocation>
</comment>
<dbReference type="SMART" id="SM00268">
    <property type="entry name" value="ACTIN"/>
    <property type="match status" value="1"/>
</dbReference>
<dbReference type="EMBL" id="JAUEPR010000014">
    <property type="protein sequence ID" value="KAK0478490.1"/>
    <property type="molecule type" value="Genomic_DNA"/>
</dbReference>
<keyword evidence="3" id="KW-0206">Cytoskeleton</keyword>
<gene>
    <name evidence="8" type="ORF">IW261DRAFT_1483755</name>
</gene>
<dbReference type="FunFam" id="3.30.420.40:FF:000188">
    <property type="entry name" value="Actin like 6B"/>
    <property type="match status" value="1"/>
</dbReference>
<evidence type="ECO:0000256" key="7">
    <source>
        <dbReference type="ARBA" id="ARBA00083222"/>
    </source>
</evidence>
<dbReference type="InterPro" id="IPR043129">
    <property type="entry name" value="ATPase_NBD"/>
</dbReference>
<keyword evidence="9" id="KW-1185">Reference proteome</keyword>
<evidence type="ECO:0000256" key="6">
    <source>
        <dbReference type="ARBA" id="ARBA00076361"/>
    </source>
</evidence>
<dbReference type="GO" id="GO:0005869">
    <property type="term" value="C:dynactin complex"/>
    <property type="evidence" value="ECO:0007669"/>
    <property type="project" value="UniProtKB-ARBA"/>
</dbReference>